<dbReference type="Proteomes" id="UP001216638">
    <property type="component" value="Chromosome 1"/>
</dbReference>
<keyword evidence="13" id="KW-1185">Reference proteome</keyword>
<evidence type="ECO:0000256" key="5">
    <source>
        <dbReference type="ARBA" id="ARBA00022989"/>
    </source>
</evidence>
<dbReference type="PANTHER" id="PTHR10263">
    <property type="entry name" value="V-TYPE PROTON ATPASE PROTEOLIPID SUBUNIT"/>
    <property type="match status" value="1"/>
</dbReference>
<dbReference type="EMBL" id="CP119951">
    <property type="protein sequence ID" value="WFC94387.1"/>
    <property type="molecule type" value="Genomic_DNA"/>
</dbReference>
<comment type="similarity">
    <text evidence="2 10">Belongs to the V-ATPase proteolipid subunit family.</text>
</comment>
<dbReference type="InterPro" id="IPR002379">
    <property type="entry name" value="ATPase_proteolipid_c-like_dom"/>
</dbReference>
<protein>
    <submittedName>
        <fullName evidence="12">ATP synthase subunit C</fullName>
    </submittedName>
</protein>
<dbReference type="GO" id="GO:0005774">
    <property type="term" value="C:vacuolar membrane"/>
    <property type="evidence" value="ECO:0007669"/>
    <property type="project" value="UniProtKB-ARBA"/>
</dbReference>
<name>A0AAF0DS21_9BASI</name>
<dbReference type="InterPro" id="IPR035921">
    <property type="entry name" value="F/V-ATP_Csub_sf"/>
</dbReference>
<dbReference type="PRINTS" id="PR00122">
    <property type="entry name" value="VACATPASE"/>
</dbReference>
<evidence type="ECO:0000259" key="11">
    <source>
        <dbReference type="Pfam" id="PF00137"/>
    </source>
</evidence>
<keyword evidence="4 10" id="KW-0812">Transmembrane</keyword>
<evidence type="ECO:0000313" key="12">
    <source>
        <dbReference type="EMBL" id="WFC94387.1"/>
    </source>
</evidence>
<keyword evidence="3 10" id="KW-0813">Transport</keyword>
<organism evidence="12 13">
    <name type="scientific">Malassezia brasiliensis</name>
    <dbReference type="NCBI Taxonomy" id="1821822"/>
    <lineage>
        <taxon>Eukaryota</taxon>
        <taxon>Fungi</taxon>
        <taxon>Dikarya</taxon>
        <taxon>Basidiomycota</taxon>
        <taxon>Ustilaginomycotina</taxon>
        <taxon>Malasseziomycetes</taxon>
        <taxon>Malasseziales</taxon>
        <taxon>Malasseziaceae</taxon>
        <taxon>Malassezia</taxon>
    </lineage>
</organism>
<dbReference type="AlphaFoldDB" id="A0AAF0DS21"/>
<dbReference type="Pfam" id="PF00137">
    <property type="entry name" value="ATP-synt_C"/>
    <property type="match status" value="1"/>
</dbReference>
<dbReference type="CDD" id="cd18177">
    <property type="entry name" value="ATP-synt_Vo_c_ATP6F_rpt1"/>
    <property type="match status" value="1"/>
</dbReference>
<feature type="transmembrane region" description="Helical" evidence="10">
    <location>
        <begin position="366"/>
        <end position="391"/>
    </location>
</feature>
<proteinExistence type="inferred from homology"/>
<keyword evidence="6 10" id="KW-0406">Ion transport</keyword>
<evidence type="ECO:0000256" key="6">
    <source>
        <dbReference type="ARBA" id="ARBA00023065"/>
    </source>
</evidence>
<keyword evidence="7 10" id="KW-0472">Membrane</keyword>
<evidence type="ECO:0000256" key="4">
    <source>
        <dbReference type="ARBA" id="ARBA00022692"/>
    </source>
</evidence>
<dbReference type="GO" id="GO:0046961">
    <property type="term" value="F:proton-transporting ATPase activity, rotational mechanism"/>
    <property type="evidence" value="ECO:0007669"/>
    <property type="project" value="InterPro"/>
</dbReference>
<keyword evidence="5 10" id="KW-1133">Transmembrane helix</keyword>
<comment type="function">
    <text evidence="8">Proton-conducting pore forming subunit of the V0 complex of vacuolar(H+)-ATPase (V-ATPase), a multisubunit enzyme composed of a peripheral complex (V1) that hydrolyzes ATP and a membrane integral complex (V0) that translocates protons. V-ATPase is responsible for acidifying and maintaining the pH of intracellular compartments.</text>
</comment>
<reference evidence="12" key="1">
    <citation type="submission" date="2023-03" db="EMBL/GenBank/DDBJ databases">
        <title>Mating type loci evolution in Malassezia.</title>
        <authorList>
            <person name="Coelho M.A."/>
        </authorList>
    </citation>
    <scope>NUCLEOTIDE SEQUENCE</scope>
    <source>
        <strain evidence="12">CBS 14135</strain>
    </source>
</reference>
<evidence type="ECO:0000256" key="7">
    <source>
        <dbReference type="ARBA" id="ARBA00023136"/>
    </source>
</evidence>
<accession>A0AAF0DS21</accession>
<feature type="transmembrane region" description="Helical" evidence="10">
    <location>
        <begin position="318"/>
        <end position="340"/>
    </location>
</feature>
<dbReference type="GO" id="GO:0033179">
    <property type="term" value="C:proton-transporting V-type ATPase, V0 domain"/>
    <property type="evidence" value="ECO:0007669"/>
    <property type="project" value="InterPro"/>
</dbReference>
<comment type="function">
    <text evidence="10">Proton-conducting pore forming of the V0 complex of vacuolar(H+)-ATPase (V-ATPase), a multisubunit enzyme composed of a peripheral complex (V1) that hydrolyzes ATP and a membrane integral complex (V0) that translocates protons. V-ATPase is responsible for acidifying and maintaining the pH of intracellular compartments.</text>
</comment>
<gene>
    <name evidence="12" type="primary">vma16</name>
    <name evidence="12" type="ORF">MBRA1_001017</name>
</gene>
<evidence type="ECO:0000256" key="8">
    <source>
        <dbReference type="ARBA" id="ARBA00045519"/>
    </source>
</evidence>
<dbReference type="InterPro" id="IPR000245">
    <property type="entry name" value="ATPase_proteolipid_csu"/>
</dbReference>
<evidence type="ECO:0000313" key="13">
    <source>
        <dbReference type="Proteomes" id="UP001216638"/>
    </source>
</evidence>
<feature type="domain" description="V-ATPase proteolipid subunit C-like" evidence="11">
    <location>
        <begin position="279"/>
        <end position="337"/>
    </location>
</feature>
<evidence type="ECO:0000256" key="1">
    <source>
        <dbReference type="ARBA" id="ARBA00004141"/>
    </source>
</evidence>
<evidence type="ECO:0000256" key="10">
    <source>
        <dbReference type="RuleBase" id="RU363060"/>
    </source>
</evidence>
<evidence type="ECO:0000256" key="3">
    <source>
        <dbReference type="ARBA" id="ARBA00022448"/>
    </source>
</evidence>
<comment type="subcellular location">
    <subcellularLocation>
        <location evidence="1">Membrane</location>
        <topology evidence="1">Multi-pass membrane protein</topology>
    </subcellularLocation>
</comment>
<sequence length="399" mass="43743">MPIEQGSTEVFPSNYTTTPISPVLISSEDWWARDKDAQWRYHRYMYSTLPVKSLLRPNHPKTTLATYSWNGAIIYQNTIIDPLDAEETIKVMALCQTLWFYIVVAAFGDSLDRPESPGFTLIHRFWDPSLLANALDALRSLTAMVARMVADVEKTPASEAMRATSFNDDNREFLWWSVGESLRRTVLASHALLVLLQYCLHATQGGPAPMLDSVPSGPLPYPASINAPMVWSMSDWQHIMDVELPAVADTFEADSVSSGNQFDVGGFLENTSPYVWANLGIACCIGMSVIGAGWGIFITGASILGAGVRAARITTKNLISIIFCEVVAIYGVIMAIVFSAKISGRLEAGPDGLWTPQNYLTADPQLFVKILVVEVFSSILGLFGLIVGLIMTGSAEEFK</sequence>
<dbReference type="Gene3D" id="1.20.120.610">
    <property type="entry name" value="lithium bound rotor ring of v- atpase"/>
    <property type="match status" value="2"/>
</dbReference>
<evidence type="ECO:0000256" key="9">
    <source>
        <dbReference type="ARBA" id="ARBA00046480"/>
    </source>
</evidence>
<feature type="transmembrane region" description="Helical" evidence="10">
    <location>
        <begin position="279"/>
        <end position="306"/>
    </location>
</feature>
<dbReference type="SUPFAM" id="SSF81333">
    <property type="entry name" value="F1F0 ATP synthase subunit C"/>
    <property type="match status" value="1"/>
</dbReference>
<evidence type="ECO:0000256" key="2">
    <source>
        <dbReference type="ARBA" id="ARBA00007296"/>
    </source>
</evidence>
<comment type="subunit">
    <text evidence="9 10">V-ATPase is a heteromultimeric enzyme composed of a peripheral catalytic V1 complex (components A to H) attached to an integral membrane V0 proton pore complex (components: a, c, c', c'', d, e, f and VOA1). The decameric c-ring forms the proton-conducting pore, and is composed of eight proteolipid subunits c, one subunit c' and one subunit c''.</text>
</comment>